<reference evidence="2" key="1">
    <citation type="submission" date="2018-05" db="EMBL/GenBank/DDBJ databases">
        <title>Pseudarcicella sp. HME7025 Genome sequencing and assembly.</title>
        <authorList>
            <person name="Kim H."/>
            <person name="Kang H."/>
            <person name="Joh K."/>
        </authorList>
    </citation>
    <scope>NUCLEOTIDE SEQUENCE [LARGE SCALE GENOMIC DNA]</scope>
    <source>
        <strain evidence="2">HME7025</strain>
    </source>
</reference>
<proteinExistence type="predicted"/>
<dbReference type="InterPro" id="IPR036291">
    <property type="entry name" value="NAD(P)-bd_dom_sf"/>
</dbReference>
<dbReference type="InterPro" id="IPR028939">
    <property type="entry name" value="P5C_Rdtase_cat_N"/>
</dbReference>
<dbReference type="AlphaFoldDB" id="A0A2S2DS76"/>
<dbReference type="Pfam" id="PF10728">
    <property type="entry name" value="DUF2520"/>
    <property type="match status" value="1"/>
</dbReference>
<dbReference type="KEGG" id="psez:HME7025_00353"/>
<organism evidence="1 2">
    <name type="scientific">Aquirufa nivalisilvae</name>
    <dbReference type="NCBI Taxonomy" id="2516557"/>
    <lineage>
        <taxon>Bacteria</taxon>
        <taxon>Pseudomonadati</taxon>
        <taxon>Bacteroidota</taxon>
        <taxon>Cytophagia</taxon>
        <taxon>Cytophagales</taxon>
        <taxon>Flectobacillaceae</taxon>
        <taxon>Aquirufa</taxon>
    </lineage>
</organism>
<protein>
    <submittedName>
        <fullName evidence="1">Uncharacterized protein</fullName>
    </submittedName>
</protein>
<dbReference type="Gene3D" id="3.40.50.720">
    <property type="entry name" value="NAD(P)-binding Rossmann-like Domain"/>
    <property type="match status" value="1"/>
</dbReference>
<dbReference type="PANTHER" id="PTHR40459">
    <property type="entry name" value="CONSERVED HYPOTHETICAL ALANINE AND LEUCINE RICH PROTEIN"/>
    <property type="match status" value="1"/>
</dbReference>
<dbReference type="RefSeq" id="WP_109321991.1">
    <property type="nucleotide sequence ID" value="NZ_CP029346.1"/>
</dbReference>
<dbReference type="PANTHER" id="PTHR40459:SF1">
    <property type="entry name" value="CONSERVED HYPOTHETICAL ALANINE AND LEUCINE RICH PROTEIN"/>
    <property type="match status" value="1"/>
</dbReference>
<dbReference type="Proteomes" id="UP000245468">
    <property type="component" value="Chromosome"/>
</dbReference>
<name>A0A2S2DS76_9BACT</name>
<dbReference type="SUPFAM" id="SSF51735">
    <property type="entry name" value="NAD(P)-binding Rossmann-fold domains"/>
    <property type="match status" value="1"/>
</dbReference>
<sequence length="261" mass="29628">MNISFIGSGHVAWHLSQALENAGHSVQEVFSRDPAKAKDLVSYLYNAKVQEHLDFSESKSTVFFFCVPDIAYSTVLKELILPKYATLLLVSGTVLLSEASIWYDPARESTNQIAIFFPVQHLQSGRKINLGHMPICLEVMVEETEQVLVQLARDITDAMYLVNGEERKKIYLSMLLAGIFTQQLWAEASRLLHSIELDTSLLQGLIQNYVQSYFKNLPVSNQIEANAFQDGRLMFEQQGFLSTVELQEVYRNMVQQILKTT</sequence>
<evidence type="ECO:0000313" key="1">
    <source>
        <dbReference type="EMBL" id="AWL08226.1"/>
    </source>
</evidence>
<evidence type="ECO:0000313" key="2">
    <source>
        <dbReference type="Proteomes" id="UP000245468"/>
    </source>
</evidence>
<dbReference type="Pfam" id="PF03807">
    <property type="entry name" value="F420_oxidored"/>
    <property type="match status" value="1"/>
</dbReference>
<dbReference type="InterPro" id="IPR018931">
    <property type="entry name" value="DUF2520"/>
</dbReference>
<gene>
    <name evidence="1" type="ORF">HME7025_00353</name>
</gene>
<accession>A0A2S2DS76</accession>
<dbReference type="EMBL" id="CP029346">
    <property type="protein sequence ID" value="AWL08226.1"/>
    <property type="molecule type" value="Genomic_DNA"/>
</dbReference>
<keyword evidence="2" id="KW-1185">Reference proteome</keyword>
<dbReference type="OrthoDB" id="9810755at2"/>